<protein>
    <submittedName>
        <fullName evidence="2">DUF2919 family protein</fullName>
    </submittedName>
</protein>
<feature type="transmembrane region" description="Helical" evidence="1">
    <location>
        <begin position="121"/>
        <end position="139"/>
    </location>
</feature>
<dbReference type="RefSeq" id="WP_006992460.1">
    <property type="nucleotide sequence ID" value="NZ_JBBMQS010000001.1"/>
</dbReference>
<dbReference type="EMBL" id="JBBMQS010000001">
    <property type="protein sequence ID" value="MEM5495881.1"/>
    <property type="molecule type" value="Genomic_DNA"/>
</dbReference>
<reference evidence="2 3" key="1">
    <citation type="submission" date="2024-03" db="EMBL/GenBank/DDBJ databases">
        <title>Community enrichment and isolation of bacterial strains for fucoidan degradation.</title>
        <authorList>
            <person name="Sichert A."/>
        </authorList>
    </citation>
    <scope>NUCLEOTIDE SEQUENCE [LARGE SCALE GENOMIC DNA]</scope>
    <source>
        <strain evidence="2 3">AS12</strain>
    </source>
</reference>
<dbReference type="InterPro" id="IPR021318">
    <property type="entry name" value="DUF2919"/>
</dbReference>
<dbReference type="Proteomes" id="UP001461163">
    <property type="component" value="Unassembled WGS sequence"/>
</dbReference>
<evidence type="ECO:0000313" key="2">
    <source>
        <dbReference type="EMBL" id="MEM5495881.1"/>
    </source>
</evidence>
<accession>A0ABU9SPS5</accession>
<keyword evidence="3" id="KW-1185">Reference proteome</keyword>
<feature type="transmembrane region" description="Helical" evidence="1">
    <location>
        <begin position="98"/>
        <end position="115"/>
    </location>
</feature>
<feature type="transmembrane region" description="Helical" evidence="1">
    <location>
        <begin position="59"/>
        <end position="77"/>
    </location>
</feature>
<evidence type="ECO:0000256" key="1">
    <source>
        <dbReference type="SAM" id="Phobius"/>
    </source>
</evidence>
<evidence type="ECO:0000313" key="3">
    <source>
        <dbReference type="Proteomes" id="UP001461163"/>
    </source>
</evidence>
<name>A0ABU9SPS5_9ALTE</name>
<feature type="transmembrane region" description="Helical" evidence="1">
    <location>
        <begin position="21"/>
        <end position="39"/>
    </location>
</feature>
<dbReference type="Pfam" id="PF11143">
    <property type="entry name" value="DUF2919"/>
    <property type="match status" value="1"/>
</dbReference>
<gene>
    <name evidence="2" type="ORF">WNY77_00585</name>
</gene>
<organism evidence="2 3">
    <name type="scientific">Paraglaciecola mesophila</name>
    <dbReference type="NCBI Taxonomy" id="197222"/>
    <lineage>
        <taxon>Bacteria</taxon>
        <taxon>Pseudomonadati</taxon>
        <taxon>Pseudomonadota</taxon>
        <taxon>Gammaproteobacteria</taxon>
        <taxon>Alteromonadales</taxon>
        <taxon>Alteromonadaceae</taxon>
        <taxon>Paraglaciecola</taxon>
    </lineage>
</organism>
<keyword evidence="1" id="KW-0472">Membrane</keyword>
<keyword evidence="1" id="KW-0812">Transmembrane</keyword>
<keyword evidence="1" id="KW-1133">Transmembrane helix</keyword>
<proteinExistence type="predicted"/>
<comment type="caution">
    <text evidence="2">The sequence shown here is derived from an EMBL/GenBank/DDBJ whole genome shotgun (WGS) entry which is preliminary data.</text>
</comment>
<sequence length="166" mass="19468">MRLLLPLKYYDDAGRVKPSKSILWCLFYICRPIWVFVASLTFRQDSGALLALFYPHNSYFYSSLLIALPGFLVVLLISFRTKLWDTRARLSFRFIKPFMLFSLLVDIGFHVFMAAKQNWGFSWLIALTLLLDCIYLYWVKKNRHLTLLTRDWLKAEEGAAPKEQSG</sequence>